<gene>
    <name evidence="2" type="ORF">OXX778_LOCUS11444</name>
</gene>
<evidence type="ECO:0000313" key="3">
    <source>
        <dbReference type="Proteomes" id="UP000663879"/>
    </source>
</evidence>
<evidence type="ECO:0000313" key="2">
    <source>
        <dbReference type="EMBL" id="CAF0901964.1"/>
    </source>
</evidence>
<reference evidence="2" key="1">
    <citation type="submission" date="2021-02" db="EMBL/GenBank/DDBJ databases">
        <authorList>
            <person name="Nowell W R."/>
        </authorList>
    </citation>
    <scope>NUCLEOTIDE SEQUENCE</scope>
    <source>
        <strain evidence="2">Ploen Becks lab</strain>
    </source>
</reference>
<feature type="transmembrane region" description="Helical" evidence="1">
    <location>
        <begin position="6"/>
        <end position="23"/>
    </location>
</feature>
<name>A0A813ZNG2_9BILA</name>
<dbReference type="Proteomes" id="UP000663879">
    <property type="component" value="Unassembled WGS sequence"/>
</dbReference>
<sequence>MLKSYTFNLIIFIVLIIQIDIFTKISASRQELTWTDNTAFGCNFTFNDTFKKIESIEKDKCKSNCIQTYGCSHFVWNKNKNGTCILKKNDISQDNLVISNDLTSMCGIVEGNPLVNDVHTLKHVYINDEGACLLPAESYAIKYPIALGNRETLDYLKFRPQLCGHVLEIDCGLGKFDAVIMNSNFGGGLELYESLWEAAVPKRNKKMNEARCNVTLSKKNPFTSTDYKCYHGTDQTDNVYFRSLGLFNTRGKVVVAAQMNGRNGTLTENGYFTFYNFGTEEDLVTFYFEFGGSYSVYLKDCPGNSKKQQWS</sequence>
<keyword evidence="1" id="KW-1133">Transmembrane helix</keyword>
<evidence type="ECO:0000256" key="1">
    <source>
        <dbReference type="SAM" id="Phobius"/>
    </source>
</evidence>
<organism evidence="2 3">
    <name type="scientific">Brachionus calyciflorus</name>
    <dbReference type="NCBI Taxonomy" id="104777"/>
    <lineage>
        <taxon>Eukaryota</taxon>
        <taxon>Metazoa</taxon>
        <taxon>Spiralia</taxon>
        <taxon>Gnathifera</taxon>
        <taxon>Rotifera</taxon>
        <taxon>Eurotatoria</taxon>
        <taxon>Monogononta</taxon>
        <taxon>Pseudotrocha</taxon>
        <taxon>Ploima</taxon>
        <taxon>Brachionidae</taxon>
        <taxon>Brachionus</taxon>
    </lineage>
</organism>
<comment type="caution">
    <text evidence="2">The sequence shown here is derived from an EMBL/GenBank/DDBJ whole genome shotgun (WGS) entry which is preliminary data.</text>
</comment>
<dbReference type="AlphaFoldDB" id="A0A813ZNG2"/>
<keyword evidence="1" id="KW-0812">Transmembrane</keyword>
<dbReference type="Gene3D" id="3.50.4.10">
    <property type="entry name" value="Hepatocyte Growth Factor"/>
    <property type="match status" value="1"/>
</dbReference>
<proteinExistence type="predicted"/>
<accession>A0A813ZNG2</accession>
<dbReference type="EMBL" id="CAJNOC010001940">
    <property type="protein sequence ID" value="CAF0901964.1"/>
    <property type="molecule type" value="Genomic_DNA"/>
</dbReference>
<protein>
    <recommendedName>
        <fullName evidence="4">Apple domain-containing protein</fullName>
    </recommendedName>
</protein>
<dbReference type="OrthoDB" id="430315at2759"/>
<evidence type="ECO:0008006" key="4">
    <source>
        <dbReference type="Google" id="ProtNLM"/>
    </source>
</evidence>
<keyword evidence="3" id="KW-1185">Reference proteome</keyword>
<keyword evidence="1" id="KW-0472">Membrane</keyword>